<comment type="caution">
    <text evidence="2">The sequence shown here is derived from an EMBL/GenBank/DDBJ whole genome shotgun (WGS) entry which is preliminary data.</text>
</comment>
<name>A0A409W647_9AGAR</name>
<evidence type="ECO:0000313" key="2">
    <source>
        <dbReference type="EMBL" id="PPQ73983.1"/>
    </source>
</evidence>
<feature type="region of interest" description="Disordered" evidence="1">
    <location>
        <begin position="41"/>
        <end position="75"/>
    </location>
</feature>
<dbReference type="EMBL" id="NHYE01005371">
    <property type="protein sequence ID" value="PPQ73983.1"/>
    <property type="molecule type" value="Genomic_DNA"/>
</dbReference>
<reference evidence="2 3" key="1">
    <citation type="journal article" date="2018" name="Evol. Lett.">
        <title>Horizontal gene cluster transfer increased hallucinogenic mushroom diversity.</title>
        <authorList>
            <person name="Reynolds H.T."/>
            <person name="Vijayakumar V."/>
            <person name="Gluck-Thaler E."/>
            <person name="Korotkin H.B."/>
            <person name="Matheny P.B."/>
            <person name="Slot J.C."/>
        </authorList>
    </citation>
    <scope>NUCLEOTIDE SEQUENCE [LARGE SCALE GENOMIC DNA]</scope>
    <source>
        <strain evidence="2 3">SRW20</strain>
    </source>
</reference>
<organism evidence="2 3">
    <name type="scientific">Gymnopilus dilepis</name>
    <dbReference type="NCBI Taxonomy" id="231916"/>
    <lineage>
        <taxon>Eukaryota</taxon>
        <taxon>Fungi</taxon>
        <taxon>Dikarya</taxon>
        <taxon>Basidiomycota</taxon>
        <taxon>Agaricomycotina</taxon>
        <taxon>Agaricomycetes</taxon>
        <taxon>Agaricomycetidae</taxon>
        <taxon>Agaricales</taxon>
        <taxon>Agaricineae</taxon>
        <taxon>Hymenogastraceae</taxon>
        <taxon>Gymnopilus</taxon>
    </lineage>
</organism>
<gene>
    <name evidence="2" type="ORF">CVT26_006352</name>
</gene>
<dbReference type="Proteomes" id="UP000284706">
    <property type="component" value="Unassembled WGS sequence"/>
</dbReference>
<accession>A0A409W647</accession>
<sequence>MNTACDNISFALNDYSHTQAIDAAHHGPKMSVRRGRTVSSASLSCSTDIRKRSQHVRRRSGSQVSQPTRGIESSGSTLGAGAGVALWDNAIRSTFHPKKPRVIRKAAREVKEAMGRIQALSFKELTMNGKERSKLEERTCLLNSRDMGEASPFERTSGLGTGMEKISSSLIVNTALPGADHHSNNPFATPPPSPSTERSRRESVPVPLSELTNDPTFWRKKLAHGRVKMGRLLGEKAGVAEYEKMIDAHLSQIDRSTNTE</sequence>
<feature type="region of interest" description="Disordered" evidence="1">
    <location>
        <begin position="176"/>
        <end position="211"/>
    </location>
</feature>
<feature type="compositionally biased region" description="Polar residues" evidence="1">
    <location>
        <begin position="61"/>
        <end position="75"/>
    </location>
</feature>
<proteinExistence type="predicted"/>
<dbReference type="AlphaFoldDB" id="A0A409W647"/>
<protein>
    <submittedName>
        <fullName evidence="2">Uncharacterized protein</fullName>
    </submittedName>
</protein>
<evidence type="ECO:0000313" key="3">
    <source>
        <dbReference type="Proteomes" id="UP000284706"/>
    </source>
</evidence>
<evidence type="ECO:0000256" key="1">
    <source>
        <dbReference type="SAM" id="MobiDB-lite"/>
    </source>
</evidence>
<keyword evidence="3" id="KW-1185">Reference proteome</keyword>
<dbReference type="InParanoid" id="A0A409W647"/>